<dbReference type="Proteomes" id="UP000319219">
    <property type="component" value="Unassembled WGS sequence"/>
</dbReference>
<proteinExistence type="predicted"/>
<evidence type="ECO:0000259" key="1">
    <source>
        <dbReference type="Pfam" id="PF04738"/>
    </source>
</evidence>
<keyword evidence="4" id="KW-1185">Reference proteome</keyword>
<dbReference type="InterPro" id="IPR006827">
    <property type="entry name" value="Lant_deHydtase_N"/>
</dbReference>
<evidence type="ECO:0008006" key="5">
    <source>
        <dbReference type="Google" id="ProtNLM"/>
    </source>
</evidence>
<evidence type="ECO:0000259" key="2">
    <source>
        <dbReference type="Pfam" id="PF14028"/>
    </source>
</evidence>
<dbReference type="EMBL" id="VIJZ01000004">
    <property type="protein sequence ID" value="TQR98632.1"/>
    <property type="molecule type" value="Genomic_DNA"/>
</dbReference>
<dbReference type="RefSeq" id="WP_142612814.1">
    <property type="nucleotide sequence ID" value="NZ_VIJZ01000004.1"/>
</dbReference>
<accession>A0ABY3B414</accession>
<feature type="domain" description="Thiopeptide-type bacteriocin biosynthesis" evidence="2">
    <location>
        <begin position="788"/>
        <end position="1050"/>
    </location>
</feature>
<reference evidence="3 4" key="1">
    <citation type="submission" date="2019-07" db="EMBL/GenBank/DDBJ databases">
        <title>Paenibacillus ottowii sp. nov. isolated from a fermentation system processing bovine manure.</title>
        <authorList>
            <person name="Velazquez L.F."/>
            <person name="Rajbanshi S."/>
            <person name="Guan S."/>
            <person name="Hinchee M."/>
            <person name="Welsh A."/>
        </authorList>
    </citation>
    <scope>NUCLEOTIDE SEQUENCE [LARGE SCALE GENOMIC DNA]</scope>
    <source>
        <strain evidence="3 4">MS2379</strain>
    </source>
</reference>
<dbReference type="Pfam" id="PF04738">
    <property type="entry name" value="Lant_dehydr_N"/>
    <property type="match status" value="1"/>
</dbReference>
<evidence type="ECO:0000313" key="4">
    <source>
        <dbReference type="Proteomes" id="UP000319219"/>
    </source>
</evidence>
<organism evidence="3 4">
    <name type="scientific">Paenibacillus ottowii</name>
    <dbReference type="NCBI Taxonomy" id="2315729"/>
    <lineage>
        <taxon>Bacteria</taxon>
        <taxon>Bacillati</taxon>
        <taxon>Bacillota</taxon>
        <taxon>Bacilli</taxon>
        <taxon>Bacillales</taxon>
        <taxon>Paenibacillaceae</taxon>
        <taxon>Paenibacillus</taxon>
    </lineage>
</organism>
<gene>
    <name evidence="3" type="ORF">FKV70_10630</name>
</gene>
<feature type="domain" description="Lantibiotic dehydratase N-terminal" evidence="1">
    <location>
        <begin position="54"/>
        <end position="707"/>
    </location>
</feature>
<comment type="caution">
    <text evidence="3">The sequence shown here is derived from an EMBL/GenBank/DDBJ whole genome shotgun (WGS) entry which is preliminary data.</text>
</comment>
<protein>
    <recommendedName>
        <fullName evidence="5">Lantibiotic dehydratase</fullName>
    </recommendedName>
</protein>
<dbReference type="Pfam" id="PF14028">
    <property type="entry name" value="Lant_dehydr_C"/>
    <property type="match status" value="1"/>
</dbReference>
<dbReference type="InterPro" id="IPR023809">
    <property type="entry name" value="Thiopep_bacteriocin_synth_dom"/>
</dbReference>
<sequence>MTKEPNIYRALDFFMVRTPVLPFNLFIQCFPSDWKDQEELKRFSLNKLVELSNDSIIREAIAVASPSLLESLSHLGNDQNARKKAQAIKGFMRYLLRMMTRPTPFGLFSGVTYGQFAEQSQMNIEGIATYRKRVRPDMEWLLKIVDKIEKQREVVVQLRIQRNSLIYRQGERAKIPYVARYGDLGVGESDSVSVRASAVFDLVMEASINPIPYLELVSRIKSAFMEAELDTIHHYIWQLFEQEFLISELRPPTTSIEPFDHILSVLDGVEGIDEWKVALNEIRRNIRSYNNRSIGQGEEQLLQLRQMMNALAEVKTTVQVDLSLEDRSVTLPYQVREDVEKVAQLFSRISTRKYRHLEEYCDEFIEKYGSYREIPILELLDEEIGLGPPATYQNPSSVHRQLKNPSVPFSTKCEQLLFKWFVSCMHQGEQEIVLTNERIQQILEDESDKTTSELIPTPSMELYFLMVVQDREALNRGEYTLVLGPNPGSSGAGKTFGRFIDLMGVSFKNMFNEIHEEEQRLSPGKLLAEISYLPSAARSTNVVLTENFRTYEIGIGTNHTVPEDQQIHVSDLMVGVRDDKFYLKSRKHNCEVIPTAGHMLNYQGAPNVYRFLVEVSQEGYRQWSTLEWGVMDQSPFTPRLRYGNIVLSPATWRIQLSGKTSERESEEQLELLVREFSMQWKVPRYVYMTQFDNRILFDMEHPLHVEEICKDLKSKGQVTLIEHIGGFEDMPIQRSDGPLTAEFVFPLVRRTEEMDLTQAEVAVSKETEISRRTVVDASQRVQLPGGSWFYAKFYGIDSRQDEFIGRQWGDFVQKCREAGVIEQAYFIRYSDPTRHIRVRFNMPSGNDISSFIPIFHEWTTMLLQDGMINKVVVDTYEPEIERYGGPELMRLAERMFACDSDVTANLVRLLRFKQIQLSQEVVAVCGVIQYMTQFGYNEQKVYELLNERFDVKEYLDDFRNERRLFLQLLGRDSSELAPLHQEGKLIHQIGQHREEAVKRYQQVLLEHERQGTLMNNKDSILFSVIHMYLNRLIGVDRDKERKVMIMARHALNSLLQYWRKS</sequence>
<name>A0ABY3B414_9BACL</name>
<dbReference type="NCBIfam" id="TIGR03891">
    <property type="entry name" value="thiopep_ocin"/>
    <property type="match status" value="1"/>
</dbReference>
<evidence type="ECO:0000313" key="3">
    <source>
        <dbReference type="EMBL" id="TQR98632.1"/>
    </source>
</evidence>